<evidence type="ECO:0000313" key="3">
    <source>
        <dbReference type="EMBL" id="PCG64852.1"/>
    </source>
</evidence>
<keyword evidence="2" id="KW-0812">Transmembrane</keyword>
<comment type="caution">
    <text evidence="3">The sequence shown here is derived from an EMBL/GenBank/DDBJ whole genome shotgun (WGS) entry which is preliminary data.</text>
</comment>
<feature type="region of interest" description="Disordered" evidence="1">
    <location>
        <begin position="71"/>
        <end position="133"/>
    </location>
</feature>
<gene>
    <name evidence="3" type="ORF">B5V51_10016</name>
</gene>
<feature type="compositionally biased region" description="Polar residues" evidence="1">
    <location>
        <begin position="86"/>
        <end position="118"/>
    </location>
</feature>
<dbReference type="AlphaFoldDB" id="A0A2A4J0B6"/>
<dbReference type="EMBL" id="NWSH01004615">
    <property type="protein sequence ID" value="PCG64852.1"/>
    <property type="molecule type" value="Genomic_DNA"/>
</dbReference>
<feature type="compositionally biased region" description="Low complexity" evidence="1">
    <location>
        <begin position="154"/>
        <end position="171"/>
    </location>
</feature>
<keyword evidence="2" id="KW-1133">Transmembrane helix</keyword>
<keyword evidence="2" id="KW-0472">Membrane</keyword>
<proteinExistence type="predicted"/>
<sequence length="253" mass="28259">MNYCNISYCNFTLYYRTSKLYRMFEKIGEIYAKLEEIGGSIEENDDSNKPDCKVPAINDLHTINEEFNARKQVSGQTVGKKEKITEINQPTQTKVDTTVNQPTGNDDNKSNNSPQDTIPNKEKNNTNENAEIGNTVNANANNLDKSRKKQQHLSNNKLNGKNSSTSKESSSPDTTIRRPAIVKPADKKVNIGSRRADNPNAGVKEAATQQFSLETVIAVSVCGFAYGTLLAIVVRMTYTRCMRQRYDGNHLRA</sequence>
<reference evidence="3" key="1">
    <citation type="submission" date="2017-09" db="EMBL/GenBank/DDBJ databases">
        <title>Contemporary evolution of a Lepidopteran species, Heliothis virescens, in response to modern agricultural practices.</title>
        <authorList>
            <person name="Fritz M.L."/>
            <person name="Deyonke A.M."/>
            <person name="Papanicolaou A."/>
            <person name="Micinski S."/>
            <person name="Westbrook J."/>
            <person name="Gould F."/>
        </authorList>
    </citation>
    <scope>NUCLEOTIDE SEQUENCE [LARGE SCALE GENOMIC DNA]</scope>
    <source>
        <strain evidence="3">HvINT-</strain>
        <tissue evidence="3">Whole body</tissue>
    </source>
</reference>
<name>A0A2A4J0B6_HELVI</name>
<evidence type="ECO:0000256" key="1">
    <source>
        <dbReference type="SAM" id="MobiDB-lite"/>
    </source>
</evidence>
<protein>
    <submittedName>
        <fullName evidence="3">Uncharacterized protein</fullName>
    </submittedName>
</protein>
<organism evidence="3">
    <name type="scientific">Heliothis virescens</name>
    <name type="common">Tobacco budworm moth</name>
    <dbReference type="NCBI Taxonomy" id="7102"/>
    <lineage>
        <taxon>Eukaryota</taxon>
        <taxon>Metazoa</taxon>
        <taxon>Ecdysozoa</taxon>
        <taxon>Arthropoda</taxon>
        <taxon>Hexapoda</taxon>
        <taxon>Insecta</taxon>
        <taxon>Pterygota</taxon>
        <taxon>Neoptera</taxon>
        <taxon>Endopterygota</taxon>
        <taxon>Lepidoptera</taxon>
        <taxon>Glossata</taxon>
        <taxon>Ditrysia</taxon>
        <taxon>Noctuoidea</taxon>
        <taxon>Noctuidae</taxon>
        <taxon>Heliothinae</taxon>
        <taxon>Heliothis</taxon>
    </lineage>
</organism>
<accession>A0A2A4J0B6</accession>
<feature type="transmembrane region" description="Helical" evidence="2">
    <location>
        <begin position="216"/>
        <end position="238"/>
    </location>
</feature>
<feature type="region of interest" description="Disordered" evidence="1">
    <location>
        <begin position="145"/>
        <end position="180"/>
    </location>
</feature>
<evidence type="ECO:0000256" key="2">
    <source>
        <dbReference type="SAM" id="Phobius"/>
    </source>
</evidence>